<keyword evidence="3 16" id="KW-0479">Metal-binding</keyword>
<keyword evidence="8 16" id="KW-0067">ATP-binding</keyword>
<dbReference type="InterPro" id="IPR049909">
    <property type="entry name" value="Rtel1_HHD"/>
</dbReference>
<evidence type="ECO:0000256" key="1">
    <source>
        <dbReference type="ARBA" id="ARBA00004123"/>
    </source>
</evidence>
<dbReference type="GO" id="GO:0006260">
    <property type="term" value="P:DNA replication"/>
    <property type="evidence" value="ECO:0007669"/>
    <property type="project" value="InterPro"/>
</dbReference>
<dbReference type="GO" id="GO:0070182">
    <property type="term" value="F:DNA polymerase binding"/>
    <property type="evidence" value="ECO:0007669"/>
    <property type="project" value="TreeGrafter"/>
</dbReference>
<dbReference type="InterPro" id="IPR006554">
    <property type="entry name" value="Helicase-like_DEXD_c2"/>
</dbReference>
<keyword evidence="4 16" id="KW-0547">Nucleotide-binding</keyword>
<keyword evidence="12 16" id="KW-0234">DNA repair</keyword>
<feature type="disulfide bond" evidence="17">
    <location>
        <begin position="1452"/>
        <end position="1470"/>
    </location>
</feature>
<sequence length="1658" mass="185266">MACAERVPNCRPAAPSMPKIVLNGVTVDFPFQPYACQEAYMARVLECLQKKVNGILESPTGTGKTLCLLCSTLAWREHFKDTISARKIAQRMNGVELFPDRPMASWGSAATDADIPAYYTDVPKIIYASRTHSQLAQVISELKNTVYRPKVCVLGSREQLCINPEVKKLESNHMQIYMCRMKVMSRSCHFYNNVEEKSTEMELTDSIMDIEDLVKKGNKHRACPYYLSRSLKQQADIIFMPYNYLLESKTRRSHNLDLRGTVVILDEAHNVEKLCEESSSFDLTPYDLASAMDAINLVLEEQAKVVQQNEINAEFNMEVTSSGLSVELEDIAKIKKILLQLENAIDAVELPGNEKGVTKEGSYIFDLFAEAQITLQTKSSLLESLEQILQFLSGRTGIFINTSGLHKLSDIIQTVFSTDPPEGTSSTNPVQSVSKHYKVHIHLDTSNQRKKQRTDLWSASVTKKQGKILSYWCFSPGYSMHELVRQGVRTIILTSGTLSPLSSLTMEMQIPFPVCLENPHVIDKHQIWVGIIPKGPDGAVLSSSYGKRFSEEYLSSLGKTIGNLVRVIPDGLLVFFPSYPVLDKSLAHWREHDFARRIEEVKPMFVEPRNKGAFMEVMDAYYDKIVCPKSSGAAFLAVCRGKASEGLDFADTNGRGVIITGLPFPPCMEPRVVLKMDFLDEMRKKSGGSQFLSGREWYSQQASRAVNQAIGRVIRHRHDYGAIFLCDNRFLNSDIRGKLPSWVRPYVKVYDNFGHAVRAVSQFFRVAQKIVPPPPTRNSSCTSTICEGDPTSSASAELSLPLKKARNLDDHVPSLKRKITDLSASGDGAASLCVEYEQGPVSSRQQQVGLLDALEYSEKISEGAEEKDGFSREEKAKRLSTLSLQYEKRLADEQKGGKKKIKIVSNPQADSGKMTVPAEPKKTRATSFIATVKESLSQLNYDVFSEALKQYKMTDDFSTMLSQMSGVFLEDQRKHILLREFYQFVRPHHKKQFDEACRSLTGEGCGYKPEHSLQRGEREMMAKEAEAKQCQEKTTSSEGSSSQLSSELHLNQGGSHLTSGLISTNTLSQAIAGENHTRVQSEVAGKGSSSLQESRHQLLKTTYLSDVKKSLDKNDYNSFFAALCTYKKTDNYDAMVAVIAAITTEKPELFYLLQRFHMFIRPHHKEQFRQLCRDLTGTSCDEGEKKLQQQGARSPLDLESASAKAENGGTPVEAASCPPAASKREMPRKTQSKISSFCCSQNSKPGSHKAELAIVGLHSAHCAVLILRGSIYPKWSSGRNATGSGGIMSELATGPAGKDIGFSFQRSHVLWRDDSSHSSNWDQMAGLSREANLRSSPKPPETSLMATTSATAAAATLSAMQALCTLEASHLSMWMFGLLLSLTVLGSSSVPTYPWRDPMTRERIMCQQCPPGTFVAQHCTKDRQTLCKPCPELHYTQYWNYLDECRYCNVICGEQEVEVHQCNATHNRVCQCQEGYYSNSEFCIRHSECPLGHGMVKPGTPFVNTKCEECPPGFFSDVSSSTKPCQAHQNCRQQGKLTNVPGNQFHDTRCTTCGMAKGNGTQEAGKEDCKQAVIDFVVYQNIPMRKLKRLQQLLEQHSTRKYSQGNRAAVQEKFRAYLLQLKEDHLELTKELLIALRAVKLHEIEEEVRKRFSLASEI</sequence>
<feature type="disulfide bond" evidence="17">
    <location>
        <begin position="1430"/>
        <end position="1445"/>
    </location>
</feature>
<dbReference type="Gene3D" id="2.10.50.10">
    <property type="entry name" value="Tumor Necrosis Factor Receptor, subunit A, domain 2"/>
    <property type="match status" value="2"/>
</dbReference>
<feature type="binding site" evidence="16">
    <location>
        <position position="179"/>
    </location>
    <ligand>
        <name>[4Fe-4S] cluster</name>
        <dbReference type="ChEBI" id="CHEBI:49883"/>
    </ligand>
</feature>
<evidence type="ECO:0000256" key="6">
    <source>
        <dbReference type="ARBA" id="ARBA00022801"/>
    </source>
</evidence>
<name>A0A151N040_ALLMI</name>
<dbReference type="InterPro" id="IPR030845">
    <property type="entry name" value="RTEL1"/>
</dbReference>
<feature type="compositionally biased region" description="Low complexity" evidence="18">
    <location>
        <begin position="1036"/>
        <end position="1047"/>
    </location>
</feature>
<keyword evidence="9 16" id="KW-0408">Iron</keyword>
<gene>
    <name evidence="21" type="primary">TNFRSF6B</name>
    <name evidence="16" type="synonym">RTEL1</name>
    <name evidence="21" type="ORF">Y1Q_0021186</name>
</gene>
<dbReference type="InterPro" id="IPR045028">
    <property type="entry name" value="DinG/Rad3-like"/>
</dbReference>
<keyword evidence="5 16" id="KW-0227">DNA damage</keyword>
<dbReference type="SUPFAM" id="SSF57586">
    <property type="entry name" value="TNF receptor-like"/>
    <property type="match status" value="2"/>
</dbReference>
<evidence type="ECO:0000256" key="16">
    <source>
        <dbReference type="HAMAP-Rule" id="MF_03065"/>
    </source>
</evidence>
<dbReference type="PROSITE" id="PS51193">
    <property type="entry name" value="HELICASE_ATP_BIND_2"/>
    <property type="match status" value="1"/>
</dbReference>
<keyword evidence="13 16" id="KW-0413">Isomerase</keyword>
<keyword evidence="6 16" id="KW-0378">Hydrolase</keyword>
<dbReference type="FunFam" id="3.40.50.300:FF:000691">
    <property type="entry name" value="Regulator of telomere elongation helicase 1"/>
    <property type="match status" value="1"/>
</dbReference>
<evidence type="ECO:0000259" key="20">
    <source>
        <dbReference type="PROSITE" id="PS51193"/>
    </source>
</evidence>
<comment type="similarity">
    <text evidence="16">Belongs to the helicase family. RAD3/XPD subfamily.</text>
</comment>
<comment type="caution">
    <text evidence="21">The sequence shown here is derived from an EMBL/GenBank/DDBJ whole genome shotgun (WGS) entry which is preliminary data.</text>
</comment>
<dbReference type="SMART" id="SM01411">
    <property type="entry name" value="Ephrin_rec_like"/>
    <property type="match status" value="2"/>
</dbReference>
<evidence type="ECO:0000256" key="4">
    <source>
        <dbReference type="ARBA" id="ARBA00022741"/>
    </source>
</evidence>
<feature type="compositionally biased region" description="Basic and acidic residues" evidence="18">
    <location>
        <begin position="1008"/>
        <end position="1031"/>
    </location>
</feature>
<dbReference type="GO" id="GO:0006310">
    <property type="term" value="P:DNA recombination"/>
    <property type="evidence" value="ECO:0007669"/>
    <property type="project" value="InterPro"/>
</dbReference>
<dbReference type="GO" id="GO:0003678">
    <property type="term" value="F:DNA helicase activity"/>
    <property type="evidence" value="ECO:0007669"/>
    <property type="project" value="UniProtKB-UniRule"/>
</dbReference>
<dbReference type="Pfam" id="PF23109">
    <property type="entry name" value="ARCH_RTEL1"/>
    <property type="match status" value="1"/>
</dbReference>
<evidence type="ECO:0000256" key="17">
    <source>
        <dbReference type="PROSITE-ProRule" id="PRU00206"/>
    </source>
</evidence>
<dbReference type="SMART" id="SM00491">
    <property type="entry name" value="HELICc2"/>
    <property type="match status" value="1"/>
</dbReference>
<feature type="domain" description="TNFR-Cys" evidence="19">
    <location>
        <begin position="1429"/>
        <end position="1470"/>
    </location>
</feature>
<evidence type="ECO:0000313" key="22">
    <source>
        <dbReference type="Proteomes" id="UP000050525"/>
    </source>
</evidence>
<dbReference type="GO" id="GO:0010569">
    <property type="term" value="P:regulation of double-strand break repair via homologous recombination"/>
    <property type="evidence" value="ECO:0007669"/>
    <property type="project" value="UniProtKB-UniRule"/>
</dbReference>
<keyword evidence="2 16" id="KW-0004">4Fe-4S</keyword>
<feature type="domain" description="Helicase ATP-binding" evidence="20">
    <location>
        <begin position="23"/>
        <end position="312"/>
    </location>
</feature>
<keyword evidence="22" id="KW-1185">Reference proteome</keyword>
<dbReference type="InterPro" id="IPR013020">
    <property type="entry name" value="Rad3/Chl1-like"/>
</dbReference>
<organism evidence="21 22">
    <name type="scientific">Alligator mississippiensis</name>
    <name type="common">American alligator</name>
    <dbReference type="NCBI Taxonomy" id="8496"/>
    <lineage>
        <taxon>Eukaryota</taxon>
        <taxon>Metazoa</taxon>
        <taxon>Chordata</taxon>
        <taxon>Craniata</taxon>
        <taxon>Vertebrata</taxon>
        <taxon>Euteleostomi</taxon>
        <taxon>Archelosauria</taxon>
        <taxon>Archosauria</taxon>
        <taxon>Crocodylia</taxon>
        <taxon>Alligatoridae</taxon>
        <taxon>Alligatorinae</taxon>
        <taxon>Alligator</taxon>
    </lineage>
</organism>
<comment type="subcellular location">
    <subcellularLocation>
        <location evidence="1 16">Nucleus</location>
    </subcellularLocation>
</comment>
<reference evidence="21 22" key="1">
    <citation type="journal article" date="2012" name="Genome Biol.">
        <title>Sequencing three crocodilian genomes to illuminate the evolution of archosaurs and amniotes.</title>
        <authorList>
            <person name="St John J.A."/>
            <person name="Braun E.L."/>
            <person name="Isberg S.R."/>
            <person name="Miles L.G."/>
            <person name="Chong A.Y."/>
            <person name="Gongora J."/>
            <person name="Dalzell P."/>
            <person name="Moran C."/>
            <person name="Bed'hom B."/>
            <person name="Abzhanov A."/>
            <person name="Burgess S.C."/>
            <person name="Cooksey A.M."/>
            <person name="Castoe T.A."/>
            <person name="Crawford N.G."/>
            <person name="Densmore L.D."/>
            <person name="Drew J.C."/>
            <person name="Edwards S.V."/>
            <person name="Faircloth B.C."/>
            <person name="Fujita M.K."/>
            <person name="Greenwold M.J."/>
            <person name="Hoffmann F.G."/>
            <person name="Howard J.M."/>
            <person name="Iguchi T."/>
            <person name="Janes D.E."/>
            <person name="Khan S.Y."/>
            <person name="Kohno S."/>
            <person name="de Koning A.J."/>
            <person name="Lance S.L."/>
            <person name="McCarthy F.M."/>
            <person name="McCormack J.E."/>
            <person name="Merchant M.E."/>
            <person name="Peterson D.G."/>
            <person name="Pollock D.D."/>
            <person name="Pourmand N."/>
            <person name="Raney B.J."/>
            <person name="Roessler K.A."/>
            <person name="Sanford J.R."/>
            <person name="Sawyer R.H."/>
            <person name="Schmidt C.J."/>
            <person name="Triplett E.W."/>
            <person name="Tuberville T.D."/>
            <person name="Venegas-Anaya M."/>
            <person name="Howard J.T."/>
            <person name="Jarvis E.D."/>
            <person name="Guillette L.J.Jr."/>
            <person name="Glenn T.C."/>
            <person name="Green R.E."/>
            <person name="Ray D.A."/>
        </authorList>
    </citation>
    <scope>NUCLEOTIDE SEQUENCE [LARGE SCALE GENOMIC DNA]</scope>
    <source>
        <strain evidence="21">KSC_2009_1</strain>
    </source>
</reference>
<dbReference type="SMART" id="SM00208">
    <property type="entry name" value="TNFR"/>
    <property type="match status" value="4"/>
</dbReference>
<dbReference type="GO" id="GO:0005524">
    <property type="term" value="F:ATP binding"/>
    <property type="evidence" value="ECO:0007669"/>
    <property type="project" value="UniProtKB-UniRule"/>
</dbReference>
<dbReference type="NCBIfam" id="TIGR00604">
    <property type="entry name" value="rad3"/>
    <property type="match status" value="1"/>
</dbReference>
<keyword evidence="17" id="KW-1015">Disulfide bond</keyword>
<keyword evidence="7 16" id="KW-0347">Helicase</keyword>
<evidence type="ECO:0000259" key="19">
    <source>
        <dbReference type="PROSITE" id="PS50050"/>
    </source>
</evidence>
<dbReference type="GO" id="GO:0090657">
    <property type="term" value="P:telomeric loop disassembly"/>
    <property type="evidence" value="ECO:0007669"/>
    <property type="project" value="TreeGrafter"/>
</dbReference>
<dbReference type="Pfam" id="PF00020">
    <property type="entry name" value="TNFR_c6"/>
    <property type="match status" value="2"/>
</dbReference>
<dbReference type="InterPro" id="IPR014013">
    <property type="entry name" value="Helic_SF1/SF2_ATP-bd_DinG/Rad3"/>
</dbReference>
<evidence type="ECO:0000256" key="12">
    <source>
        <dbReference type="ARBA" id="ARBA00023204"/>
    </source>
</evidence>
<dbReference type="GO" id="GO:0006281">
    <property type="term" value="P:DNA repair"/>
    <property type="evidence" value="ECO:0007669"/>
    <property type="project" value="UniProtKB-UniRule"/>
</dbReference>
<dbReference type="GO" id="GO:0003677">
    <property type="term" value="F:DNA binding"/>
    <property type="evidence" value="ECO:0007669"/>
    <property type="project" value="UniProtKB-UniRule"/>
</dbReference>
<dbReference type="InterPro" id="IPR057498">
    <property type="entry name" value="Rtel1_ARCH"/>
</dbReference>
<evidence type="ECO:0000256" key="15">
    <source>
        <dbReference type="ARBA" id="ARBA00049360"/>
    </source>
</evidence>
<evidence type="ECO:0000256" key="8">
    <source>
        <dbReference type="ARBA" id="ARBA00022840"/>
    </source>
</evidence>
<evidence type="ECO:0000256" key="3">
    <source>
        <dbReference type="ARBA" id="ARBA00022723"/>
    </source>
</evidence>
<dbReference type="CDD" id="cd10575">
    <property type="entry name" value="TNFRSF6B"/>
    <property type="match status" value="1"/>
</dbReference>
<comment type="function">
    <text evidence="16">A probable ATP-dependent DNA helicase implicated in telomere-length regulation, DNA repair and the maintenance of genomic stability. Acts as an anti-recombinase to counteract toxic recombination and limit crossover during meiosis. Regulates meiotic recombination and crossover homeostasis by physically dissociating strand invasion events and thereby promotes noncrossover repair by meiotic synthesis dependent strand annealing (SDSA) as well as disassembly of D loop recombination intermediates. Also disassembles T loops and prevents telomere fragility by counteracting telomeric G4-DNA structures, which together ensure the dynamics and stability of the telomere.</text>
</comment>
<feature type="region of interest" description="Disordered" evidence="18">
    <location>
        <begin position="1187"/>
        <end position="1226"/>
    </location>
</feature>
<evidence type="ECO:0000256" key="14">
    <source>
        <dbReference type="ARBA" id="ARBA00023242"/>
    </source>
</evidence>
<dbReference type="Gene3D" id="3.40.50.300">
    <property type="entry name" value="P-loop containing nucleotide triphosphate hydrolases"/>
    <property type="match status" value="2"/>
</dbReference>
<dbReference type="HAMAP" id="MF_03065">
    <property type="entry name" value="RTEL1"/>
    <property type="match status" value="1"/>
</dbReference>
<keyword evidence="11 16" id="KW-0238">DNA-binding</keyword>
<protein>
    <recommendedName>
        <fullName evidence="16">Regulator of telomere elongation helicase 1</fullName>
        <ecNumber evidence="16">5.6.2.-</ecNumber>
    </recommendedName>
</protein>
<evidence type="ECO:0000256" key="11">
    <source>
        <dbReference type="ARBA" id="ARBA00023125"/>
    </source>
</evidence>
<dbReference type="Pfam" id="PF06733">
    <property type="entry name" value="DEAD_2"/>
    <property type="match status" value="1"/>
</dbReference>
<dbReference type="GO" id="GO:0051539">
    <property type="term" value="F:4 iron, 4 sulfur cluster binding"/>
    <property type="evidence" value="ECO:0007669"/>
    <property type="project" value="UniProtKB-UniRule"/>
</dbReference>
<dbReference type="PROSITE" id="PS50050">
    <property type="entry name" value="TNFR_NGFR_2"/>
    <property type="match status" value="1"/>
</dbReference>
<evidence type="ECO:0000256" key="10">
    <source>
        <dbReference type="ARBA" id="ARBA00023014"/>
    </source>
</evidence>
<feature type="binding site" evidence="16">
    <location>
        <position position="161"/>
    </location>
    <ligand>
        <name>[4Fe-4S] cluster</name>
        <dbReference type="ChEBI" id="CHEBI:49883"/>
    </ligand>
</feature>
<evidence type="ECO:0000256" key="7">
    <source>
        <dbReference type="ARBA" id="ARBA00022806"/>
    </source>
</evidence>
<dbReference type="InterPro" id="IPR006555">
    <property type="entry name" value="ATP-dep_Helicase_C"/>
</dbReference>
<dbReference type="EC" id="5.6.2.-" evidence="16"/>
<dbReference type="GO" id="GO:0046872">
    <property type="term" value="F:metal ion binding"/>
    <property type="evidence" value="ECO:0007669"/>
    <property type="project" value="UniProtKB-UniRule"/>
</dbReference>
<comment type="caution">
    <text evidence="16 17">Lacks conserved residue(s) required for the propagation of feature annotation.</text>
</comment>
<evidence type="ECO:0000313" key="21">
    <source>
        <dbReference type="EMBL" id="KYO30112.1"/>
    </source>
</evidence>
<keyword evidence="21" id="KW-0675">Receptor</keyword>
<evidence type="ECO:0000256" key="13">
    <source>
        <dbReference type="ARBA" id="ARBA00023235"/>
    </source>
</evidence>
<evidence type="ECO:0000256" key="18">
    <source>
        <dbReference type="SAM" id="MobiDB-lite"/>
    </source>
</evidence>
<dbReference type="PANTHER" id="PTHR11472">
    <property type="entry name" value="DNA REPAIR DEAD HELICASE RAD3/XP-D SUBFAMILY MEMBER"/>
    <property type="match status" value="1"/>
</dbReference>
<dbReference type="Pfam" id="PF13307">
    <property type="entry name" value="Helicase_C_2"/>
    <property type="match status" value="1"/>
</dbReference>
<dbReference type="STRING" id="8496.A0A151N040"/>
<accession>A0A151N040</accession>
<evidence type="ECO:0000256" key="9">
    <source>
        <dbReference type="ARBA" id="ARBA00023004"/>
    </source>
</evidence>
<dbReference type="CDD" id="cd17970">
    <property type="entry name" value="DEAHc_FancJ"/>
    <property type="match status" value="1"/>
</dbReference>
<dbReference type="InterPro" id="IPR001368">
    <property type="entry name" value="TNFR/NGFR_Cys_rich_reg"/>
</dbReference>
<dbReference type="CDD" id="cd18788">
    <property type="entry name" value="SF2_C_XPD"/>
    <property type="match status" value="1"/>
</dbReference>
<dbReference type="Gene3D" id="1.20.1160.20">
    <property type="match status" value="2"/>
</dbReference>
<dbReference type="InterPro" id="IPR010614">
    <property type="entry name" value="RAD3-like_helicase_DEAD"/>
</dbReference>
<dbReference type="EMBL" id="AKHW03004329">
    <property type="protein sequence ID" value="KYO30112.1"/>
    <property type="molecule type" value="Genomic_DNA"/>
</dbReference>
<proteinExistence type="inferred from homology"/>
<dbReference type="Pfam" id="PF23116">
    <property type="entry name" value="HHD_RTEL1"/>
    <property type="match status" value="1"/>
</dbReference>
<feature type="binding site" evidence="16">
    <location>
        <position position="223"/>
    </location>
    <ligand>
        <name>[4Fe-4S] cluster</name>
        <dbReference type="ChEBI" id="CHEBI:49883"/>
    </ligand>
</feature>
<evidence type="ECO:0000256" key="5">
    <source>
        <dbReference type="ARBA" id="ARBA00022763"/>
    </source>
</evidence>
<dbReference type="InterPro" id="IPR027417">
    <property type="entry name" value="P-loop_NTPase"/>
</dbReference>
<dbReference type="GO" id="GO:0016887">
    <property type="term" value="F:ATP hydrolysis activity"/>
    <property type="evidence" value="ECO:0007669"/>
    <property type="project" value="RHEA"/>
</dbReference>
<dbReference type="CDD" id="cd13932">
    <property type="entry name" value="HN_RTEL1"/>
    <property type="match status" value="2"/>
</dbReference>
<feature type="region of interest" description="Disordered" evidence="18">
    <location>
        <begin position="1316"/>
        <end position="1343"/>
    </location>
</feature>
<dbReference type="FunFam" id="3.40.50.300:FF:000431">
    <property type="entry name" value="Regulator of telomere elongation helicase 1"/>
    <property type="match status" value="1"/>
</dbReference>
<dbReference type="SMART" id="SM00488">
    <property type="entry name" value="DEXDc2"/>
    <property type="match status" value="1"/>
</dbReference>
<feature type="repeat" description="TNFR-Cys" evidence="17">
    <location>
        <begin position="1429"/>
        <end position="1470"/>
    </location>
</feature>
<dbReference type="InterPro" id="IPR034023">
    <property type="entry name" value="TNFRSF6B_N"/>
</dbReference>
<dbReference type="PANTHER" id="PTHR11472:SF34">
    <property type="entry name" value="REGULATOR OF TELOMERE ELONGATION HELICASE 1"/>
    <property type="match status" value="1"/>
</dbReference>
<keyword evidence="10 16" id="KW-0411">Iron-sulfur</keyword>
<dbReference type="eggNOG" id="KOG1132">
    <property type="taxonomic scope" value="Eukaryota"/>
</dbReference>
<evidence type="ECO:0000256" key="2">
    <source>
        <dbReference type="ARBA" id="ARBA00022485"/>
    </source>
</evidence>
<feature type="region of interest" description="Disordered" evidence="18">
    <location>
        <begin position="1007"/>
        <end position="1047"/>
    </location>
</feature>
<dbReference type="Proteomes" id="UP000050525">
    <property type="component" value="Unassembled WGS sequence"/>
</dbReference>
<feature type="binding site" evidence="16">
    <location>
        <position position="188"/>
    </location>
    <ligand>
        <name>[4Fe-4S] cluster</name>
        <dbReference type="ChEBI" id="CHEBI:49883"/>
    </ligand>
</feature>
<dbReference type="GO" id="GO:1904430">
    <property type="term" value="P:negative regulation of t-circle formation"/>
    <property type="evidence" value="ECO:0007669"/>
    <property type="project" value="TreeGrafter"/>
</dbReference>
<dbReference type="SUPFAM" id="SSF52540">
    <property type="entry name" value="P-loop containing nucleoside triphosphate hydrolases"/>
    <property type="match status" value="2"/>
</dbReference>
<dbReference type="GO" id="GO:0045910">
    <property type="term" value="P:negative regulation of DNA recombination"/>
    <property type="evidence" value="ECO:0007669"/>
    <property type="project" value="TreeGrafter"/>
</dbReference>
<dbReference type="GO" id="GO:0005634">
    <property type="term" value="C:nucleus"/>
    <property type="evidence" value="ECO:0007669"/>
    <property type="project" value="UniProtKB-SubCell"/>
</dbReference>
<keyword evidence="14 16" id="KW-0539">Nucleus</keyword>
<comment type="catalytic activity">
    <reaction evidence="15 16">
        <text>ATP + H2O = ADP + phosphate + H(+)</text>
        <dbReference type="Rhea" id="RHEA:13065"/>
        <dbReference type="ChEBI" id="CHEBI:15377"/>
        <dbReference type="ChEBI" id="CHEBI:15378"/>
        <dbReference type="ChEBI" id="CHEBI:30616"/>
        <dbReference type="ChEBI" id="CHEBI:43474"/>
        <dbReference type="ChEBI" id="CHEBI:456216"/>
    </reaction>
</comment>